<dbReference type="OrthoDB" id="5987198at2759"/>
<proteinExistence type="predicted"/>
<reference evidence="1 2" key="1">
    <citation type="journal article" date="2020" name="ISME J.">
        <title>Uncovering the hidden diversity of litter-decomposition mechanisms in mushroom-forming fungi.</title>
        <authorList>
            <person name="Floudas D."/>
            <person name="Bentzer J."/>
            <person name="Ahren D."/>
            <person name="Johansson T."/>
            <person name="Persson P."/>
            <person name="Tunlid A."/>
        </authorList>
    </citation>
    <scope>NUCLEOTIDE SEQUENCE [LARGE SCALE GENOMIC DNA]</scope>
    <source>
        <strain evidence="1 2">CBS 175.51</strain>
    </source>
</reference>
<organism evidence="1 2">
    <name type="scientific">Ephemerocybe angulata</name>
    <dbReference type="NCBI Taxonomy" id="980116"/>
    <lineage>
        <taxon>Eukaryota</taxon>
        <taxon>Fungi</taxon>
        <taxon>Dikarya</taxon>
        <taxon>Basidiomycota</taxon>
        <taxon>Agaricomycotina</taxon>
        <taxon>Agaricomycetes</taxon>
        <taxon>Agaricomycetidae</taxon>
        <taxon>Agaricales</taxon>
        <taxon>Agaricineae</taxon>
        <taxon>Psathyrellaceae</taxon>
        <taxon>Ephemerocybe</taxon>
    </lineage>
</organism>
<dbReference type="Proteomes" id="UP000541558">
    <property type="component" value="Unassembled WGS sequence"/>
</dbReference>
<dbReference type="EMBL" id="JAACJK010000173">
    <property type="protein sequence ID" value="KAF5319785.1"/>
    <property type="molecule type" value="Genomic_DNA"/>
</dbReference>
<sequence length="310" mass="35324">MNLFHSTVKEENKSKVFMDCLLEEDEERWVQNYHFLLQRGYALRPRYHPDWVPSWQGLDVNALDYPPEDSIQAYPGLVDAIRVADGKKVVLKHIPTASEELSISIFVSSPPQTKDLRNHCVPLLDVILIPACETHVLIVMPLLYENNKLPFRHAGELLEIAIQLTEGALIRGILPRLPMGDEKASKEVRSGVAGGVRLLGIYGQDTSVPEMSLTEPYDPFPVDVYHLGNVLLHYYNNYEPDETIDKLRSVAQKMIEADPTMRPTAEEVAREVHSLSQDIGYFSRSRRVWPLRGYGTLLRWLIRLGVLNPM</sequence>
<comment type="caution">
    <text evidence="1">The sequence shown here is derived from an EMBL/GenBank/DDBJ whole genome shotgun (WGS) entry which is preliminary data.</text>
</comment>
<evidence type="ECO:0000313" key="1">
    <source>
        <dbReference type="EMBL" id="KAF5319785.1"/>
    </source>
</evidence>
<keyword evidence="2" id="KW-1185">Reference proteome</keyword>
<protein>
    <recommendedName>
        <fullName evidence="3">Protein kinase domain-containing protein</fullName>
    </recommendedName>
</protein>
<gene>
    <name evidence="1" type="ORF">D9611_012884</name>
</gene>
<evidence type="ECO:0008006" key="3">
    <source>
        <dbReference type="Google" id="ProtNLM"/>
    </source>
</evidence>
<dbReference type="AlphaFoldDB" id="A0A8H5BAT1"/>
<name>A0A8H5BAT1_9AGAR</name>
<dbReference type="SUPFAM" id="SSF56112">
    <property type="entry name" value="Protein kinase-like (PK-like)"/>
    <property type="match status" value="1"/>
</dbReference>
<accession>A0A8H5BAT1</accession>
<dbReference type="InterPro" id="IPR011009">
    <property type="entry name" value="Kinase-like_dom_sf"/>
</dbReference>
<evidence type="ECO:0000313" key="2">
    <source>
        <dbReference type="Proteomes" id="UP000541558"/>
    </source>
</evidence>
<dbReference type="Gene3D" id="1.10.510.10">
    <property type="entry name" value="Transferase(Phosphotransferase) domain 1"/>
    <property type="match status" value="1"/>
</dbReference>